<dbReference type="AlphaFoldDB" id="A0A381TV07"/>
<feature type="non-terminal residue" evidence="2">
    <location>
        <position position="78"/>
    </location>
</feature>
<dbReference type="EMBL" id="UINC01005183">
    <property type="protein sequence ID" value="SVA19654.1"/>
    <property type="molecule type" value="Genomic_DNA"/>
</dbReference>
<feature type="compositionally biased region" description="Basic residues" evidence="1">
    <location>
        <begin position="1"/>
        <end position="13"/>
    </location>
</feature>
<evidence type="ECO:0000256" key="1">
    <source>
        <dbReference type="SAM" id="MobiDB-lite"/>
    </source>
</evidence>
<evidence type="ECO:0000313" key="2">
    <source>
        <dbReference type="EMBL" id="SVA19654.1"/>
    </source>
</evidence>
<sequence length="78" mass="8925">MKMKSKMIARKRAVAMNRKASPEKLKKRAQKKAVDFVAKKILKNKPRSELGQAGREALEKKLKKKQSVIKKIAKKLLP</sequence>
<gene>
    <name evidence="2" type="ORF">METZ01_LOCUS72508</name>
</gene>
<feature type="region of interest" description="Disordered" evidence="1">
    <location>
        <begin position="1"/>
        <end position="29"/>
    </location>
</feature>
<name>A0A381TV07_9ZZZZ</name>
<accession>A0A381TV07</accession>
<proteinExistence type="predicted"/>
<protein>
    <submittedName>
        <fullName evidence="2">Uncharacterized protein</fullName>
    </submittedName>
</protein>
<organism evidence="2">
    <name type="scientific">marine metagenome</name>
    <dbReference type="NCBI Taxonomy" id="408172"/>
    <lineage>
        <taxon>unclassified sequences</taxon>
        <taxon>metagenomes</taxon>
        <taxon>ecological metagenomes</taxon>
    </lineage>
</organism>
<reference evidence="2" key="1">
    <citation type="submission" date="2018-05" db="EMBL/GenBank/DDBJ databases">
        <authorList>
            <person name="Lanie J.A."/>
            <person name="Ng W.-L."/>
            <person name="Kazmierczak K.M."/>
            <person name="Andrzejewski T.M."/>
            <person name="Davidsen T.M."/>
            <person name="Wayne K.J."/>
            <person name="Tettelin H."/>
            <person name="Glass J.I."/>
            <person name="Rusch D."/>
            <person name="Podicherti R."/>
            <person name="Tsui H.-C.T."/>
            <person name="Winkler M.E."/>
        </authorList>
    </citation>
    <scope>NUCLEOTIDE SEQUENCE</scope>
</reference>